<dbReference type="InterPro" id="IPR052058">
    <property type="entry name" value="Alcohol_O-acetyltransferase"/>
</dbReference>
<dbReference type="SUPFAM" id="SSF52777">
    <property type="entry name" value="CoA-dependent acyltransferases"/>
    <property type="match status" value="2"/>
</dbReference>
<proteinExistence type="predicted"/>
<name>A0ABR2WH16_9FUNG</name>
<dbReference type="Gene3D" id="3.30.559.10">
    <property type="entry name" value="Chloramphenicol acetyltransferase-like domain"/>
    <property type="match status" value="1"/>
</dbReference>
<comment type="caution">
    <text evidence="1">The sequence shown here is derived from an EMBL/GenBank/DDBJ whole genome shotgun (WGS) entry which is preliminary data.</text>
</comment>
<gene>
    <name evidence="1" type="ORF">K7432_014822</name>
</gene>
<keyword evidence="2" id="KW-1185">Reference proteome</keyword>
<reference evidence="1 2" key="1">
    <citation type="submission" date="2023-04" db="EMBL/GenBank/DDBJ databases">
        <title>Genome of Basidiobolus ranarum AG-B5.</title>
        <authorList>
            <person name="Stajich J.E."/>
            <person name="Carter-House D."/>
            <person name="Gryganskyi A."/>
        </authorList>
    </citation>
    <scope>NUCLEOTIDE SEQUENCE [LARGE SCALE GENOMIC DNA]</scope>
    <source>
        <strain evidence="1 2">AG-B5</strain>
    </source>
</reference>
<organism evidence="1 2">
    <name type="scientific">Basidiobolus ranarum</name>
    <dbReference type="NCBI Taxonomy" id="34480"/>
    <lineage>
        <taxon>Eukaryota</taxon>
        <taxon>Fungi</taxon>
        <taxon>Fungi incertae sedis</taxon>
        <taxon>Zoopagomycota</taxon>
        <taxon>Entomophthoromycotina</taxon>
        <taxon>Basidiobolomycetes</taxon>
        <taxon>Basidiobolales</taxon>
        <taxon>Basidiobolaceae</taxon>
        <taxon>Basidiobolus</taxon>
    </lineage>
</organism>
<protein>
    <recommendedName>
        <fullName evidence="3">Alcohol acetyltransferase</fullName>
    </recommendedName>
</protein>
<evidence type="ECO:0000313" key="2">
    <source>
        <dbReference type="Proteomes" id="UP001479436"/>
    </source>
</evidence>
<dbReference type="InterPro" id="IPR023213">
    <property type="entry name" value="CAT-like_dom_sf"/>
</dbReference>
<dbReference type="PANTHER" id="PTHR28037">
    <property type="entry name" value="ALCOHOL O-ACETYLTRANSFERASE 1-RELATED"/>
    <property type="match status" value="1"/>
</dbReference>
<dbReference type="EMBL" id="JASJQH010001797">
    <property type="protein sequence ID" value="KAK9760788.1"/>
    <property type="molecule type" value="Genomic_DNA"/>
</dbReference>
<dbReference type="Proteomes" id="UP001479436">
    <property type="component" value="Unassembled WGS sequence"/>
</dbReference>
<evidence type="ECO:0008006" key="3">
    <source>
        <dbReference type="Google" id="ProtNLM"/>
    </source>
</evidence>
<accession>A0ABR2WH16</accession>
<dbReference type="Pfam" id="PF07247">
    <property type="entry name" value="AATase"/>
    <property type="match status" value="1"/>
</dbReference>
<sequence length="422" mass="47407">MVTAKMELRSTGPLENCSVSRHLEDFYFGVTSFVKLSSPASKMTRSLLYGRLEEAVKVAFWSNFNFRTTIDFSSGKFLFLSPGGTQIDVTWYERREENAVDKAVEAEVNKKFPDDRPLWRVWVVASDVEFETFEIGVTVHHAFADGLSSATLLKTFIRAFLASEKEGISLSESTVIIGYDPLTDTKVNELSHSIQAILPNSKPPVGVLLKERDTETPLHKSLSPQDMYWSGTRDLDLEAIRRISAKPKQYPTKIKSFSISLDSLSQKCKLYGTTIHGALSTAAIFATHVLKPTQPLKFATPINLRPHCDPPLPNDSIGVYVSEISTIHALPEEKLYLEEFWPTAIKFKEQLKSSLEPAIHAIRLMEYVADSRLLLHTEREALVHVNGRRGSLEISNLGKQDWTDIPKTPFEIEELGFAQSTS</sequence>
<dbReference type="InterPro" id="IPR010828">
    <property type="entry name" value="Atf2/Sli1-like"/>
</dbReference>
<evidence type="ECO:0000313" key="1">
    <source>
        <dbReference type="EMBL" id="KAK9760788.1"/>
    </source>
</evidence>
<dbReference type="PANTHER" id="PTHR28037:SF1">
    <property type="entry name" value="ALCOHOL O-ACETYLTRANSFERASE 1-RELATED"/>
    <property type="match status" value="1"/>
</dbReference>